<dbReference type="InterPro" id="IPR015424">
    <property type="entry name" value="PyrdxlP-dep_Trfase"/>
</dbReference>
<dbReference type="EMBL" id="JBAWKS010000001">
    <property type="protein sequence ID" value="MEI4548858.1"/>
    <property type="molecule type" value="Genomic_DNA"/>
</dbReference>
<dbReference type="PIRSF" id="PIRSF000390">
    <property type="entry name" value="PLP_StrS"/>
    <property type="match status" value="1"/>
</dbReference>
<keyword evidence="3" id="KW-0808">Transferase</keyword>
<dbReference type="Gene3D" id="3.40.640.10">
    <property type="entry name" value="Type I PLP-dependent aspartate aminotransferase-like (Major domain)"/>
    <property type="match status" value="1"/>
</dbReference>
<dbReference type="GO" id="GO:0008483">
    <property type="term" value="F:transaminase activity"/>
    <property type="evidence" value="ECO:0007669"/>
    <property type="project" value="UniProtKB-KW"/>
</dbReference>
<keyword evidence="3" id="KW-0032">Aminotransferase</keyword>
<dbReference type="InterPro" id="IPR000653">
    <property type="entry name" value="DegT/StrS_aminotransferase"/>
</dbReference>
<evidence type="ECO:0000313" key="3">
    <source>
        <dbReference type="EMBL" id="MEI4548858.1"/>
    </source>
</evidence>
<dbReference type="CDD" id="cd00616">
    <property type="entry name" value="AHBA_syn"/>
    <property type="match status" value="1"/>
</dbReference>
<dbReference type="NCBIfam" id="TIGR04181">
    <property type="entry name" value="NHT_00031"/>
    <property type="match status" value="1"/>
</dbReference>
<dbReference type="RefSeq" id="WP_336434663.1">
    <property type="nucleotide sequence ID" value="NZ_JBAWKS010000001.1"/>
</dbReference>
<name>A0ABU8EPG7_9GAMM</name>
<dbReference type="InterPro" id="IPR015421">
    <property type="entry name" value="PyrdxlP-dep_Trfase_major"/>
</dbReference>
<keyword evidence="4" id="KW-1185">Reference proteome</keyword>
<dbReference type="Pfam" id="PF01041">
    <property type="entry name" value="DegT_DnrJ_EryC1"/>
    <property type="match status" value="1"/>
</dbReference>
<accession>A0ABU8EPG7</accession>
<reference evidence="3 4" key="1">
    <citation type="submission" date="2023-12" db="EMBL/GenBank/DDBJ databases">
        <title>Friends and Foes: Symbiotic and Algicidal bacterial influence on Karenia brevis blooms.</title>
        <authorList>
            <person name="Fei C."/>
            <person name="Mohamed A.R."/>
            <person name="Booker A."/>
            <person name="Arshad M."/>
            <person name="Klass S."/>
            <person name="Ahn S."/>
            <person name="Gilbert P.M."/>
            <person name="Heil C.A."/>
            <person name="Martinez J.M."/>
            <person name="Amin S.A."/>
        </authorList>
    </citation>
    <scope>NUCLEOTIDE SEQUENCE [LARGE SCALE GENOMIC DNA]</scope>
    <source>
        <strain evidence="3 4">CE15</strain>
    </source>
</reference>
<dbReference type="Proteomes" id="UP001382455">
    <property type="component" value="Unassembled WGS sequence"/>
</dbReference>
<dbReference type="InterPro" id="IPR026385">
    <property type="entry name" value="LegC-like"/>
</dbReference>
<dbReference type="PANTHER" id="PTHR30244">
    <property type="entry name" value="TRANSAMINASE"/>
    <property type="match status" value="1"/>
</dbReference>
<comment type="similarity">
    <text evidence="2">Belongs to the DegT/DnrJ/EryC1 family.</text>
</comment>
<dbReference type="SUPFAM" id="SSF53383">
    <property type="entry name" value="PLP-dependent transferases"/>
    <property type="match status" value="1"/>
</dbReference>
<evidence type="ECO:0000313" key="4">
    <source>
        <dbReference type="Proteomes" id="UP001382455"/>
    </source>
</evidence>
<protein>
    <submittedName>
        <fullName evidence="3">LegC family aminotransferase</fullName>
    </submittedName>
</protein>
<comment type="caution">
    <text evidence="3">The sequence shown here is derived from an EMBL/GenBank/DDBJ whole genome shotgun (WGS) entry which is preliminary data.</text>
</comment>
<sequence>MIPNDVVNCVRDIYESNDFISLHEPTFGSTEEEYVLNTVRSTFVSSVGQYVEQFEQGVADYVKHNNAVAVVNGTAALHAALHYIGVGFGDLVITQAFTFVATCNAIKQLGAEPVFVDINHESLSLCPQALANFLEEQCQLSEQGICVHKASGKAIKAMVPMHTFGHPAKMDEIQTISQKWGIKVVEDAAESLGSLYNGKHTGTLGDHGIISFNGNKIITCGAGGIILSKHLAAANAIKHLTTTAKKPHSWEFEHDQVAFNYRMPNLNAALGCAQLEKLSHIVEQKRALAKFYHRFFSDSEYQFVCEPKYAQSNYWLNALVCQSEKHRNELLEFTNSKQVMTRPAWRLMHTLPMYSECIRGDLSTSVFYQSRIVNIPSSYNYKLKVI</sequence>
<proteinExistence type="inferred from homology"/>
<dbReference type="PANTHER" id="PTHR30244:SF30">
    <property type="entry name" value="BLR5990 PROTEIN"/>
    <property type="match status" value="1"/>
</dbReference>
<organism evidence="3 4">
    <name type="scientific">Pseudoalteromonas spongiae</name>
    <dbReference type="NCBI Taxonomy" id="298657"/>
    <lineage>
        <taxon>Bacteria</taxon>
        <taxon>Pseudomonadati</taxon>
        <taxon>Pseudomonadota</taxon>
        <taxon>Gammaproteobacteria</taxon>
        <taxon>Alteromonadales</taxon>
        <taxon>Pseudoalteromonadaceae</taxon>
        <taxon>Pseudoalteromonas</taxon>
    </lineage>
</organism>
<keyword evidence="1 2" id="KW-0663">Pyridoxal phosphate</keyword>
<evidence type="ECO:0000256" key="2">
    <source>
        <dbReference type="RuleBase" id="RU004508"/>
    </source>
</evidence>
<gene>
    <name evidence="3" type="ORF">WAE96_03920</name>
</gene>
<evidence type="ECO:0000256" key="1">
    <source>
        <dbReference type="ARBA" id="ARBA00022898"/>
    </source>
</evidence>